<keyword evidence="8" id="KW-1185">Reference proteome</keyword>
<dbReference type="InterPro" id="IPR050833">
    <property type="entry name" value="Poly_Biosynth_Transport"/>
</dbReference>
<dbReference type="PANTHER" id="PTHR30250">
    <property type="entry name" value="PST FAMILY PREDICTED COLANIC ACID TRANSPORTER"/>
    <property type="match status" value="1"/>
</dbReference>
<sequence>MSSPFAKITGFFSNPVFRKAVIGFSGSAAITAAGMLLSPVISRLYRPTDYGEYAVFSILLGNLSIVSSLNYLGALLLPKRNDRFAALAQLTLWLSTLVSVSFLGLLWLFEDSILSFFDIHSIGNMVYWIPFLLVVSVLSSCLQSLCIRENKYSVRAVSDVSANLSGKGYTIAHALWFGPSPIGFILGDMLNRLVAVGVVLVRLPLRITRLLTVPVPFRRLWKTAYFFRRFPVQVLPSTYLNIVSSQLPILLFKKFSTSAEVGSFAFASSMLELPVSLLGGALSPVVMRDSVQAYHEGGVDQLGKFCAGYFRKIFLGLAIPFAGAAVLGDLIFPTVFGAQWQTAGVVACLLAGYYAFRINYYIFVSVYTIVHKQLYDLIFNIVLLVARFSAVYFVVQSHGFLYAVGAYSAVSLVLTALNSYVLLATMGVRSWRIAIEQVAYFAGLLALLYAGREGIHHFMA</sequence>
<keyword evidence="5 6" id="KW-0472">Membrane</keyword>
<dbReference type="EMBL" id="JACXAC010000002">
    <property type="protein sequence ID" value="MBD2721797.1"/>
    <property type="molecule type" value="Genomic_DNA"/>
</dbReference>
<feature type="transmembrane region" description="Helical" evidence="6">
    <location>
        <begin position="377"/>
        <end position="395"/>
    </location>
</feature>
<feature type="transmembrane region" description="Helical" evidence="6">
    <location>
        <begin position="53"/>
        <end position="77"/>
    </location>
</feature>
<evidence type="ECO:0000256" key="1">
    <source>
        <dbReference type="ARBA" id="ARBA00004651"/>
    </source>
</evidence>
<dbReference type="Proteomes" id="UP000606003">
    <property type="component" value="Unassembled WGS sequence"/>
</dbReference>
<comment type="subcellular location">
    <subcellularLocation>
        <location evidence="1">Cell membrane</location>
        <topology evidence="1">Multi-pass membrane protein</topology>
    </subcellularLocation>
</comment>
<evidence type="ECO:0000256" key="2">
    <source>
        <dbReference type="ARBA" id="ARBA00022475"/>
    </source>
</evidence>
<name>A0ABR8JR44_9BACT</name>
<dbReference type="Pfam" id="PF13440">
    <property type="entry name" value="Polysacc_synt_3"/>
    <property type="match status" value="1"/>
</dbReference>
<evidence type="ECO:0000256" key="5">
    <source>
        <dbReference type="ARBA" id="ARBA00023136"/>
    </source>
</evidence>
<evidence type="ECO:0000256" key="4">
    <source>
        <dbReference type="ARBA" id="ARBA00022989"/>
    </source>
</evidence>
<feature type="transmembrane region" description="Helical" evidence="6">
    <location>
        <begin position="84"/>
        <end position="107"/>
    </location>
</feature>
<evidence type="ECO:0000313" key="7">
    <source>
        <dbReference type="EMBL" id="MBD2721797.1"/>
    </source>
</evidence>
<dbReference type="RefSeq" id="WP_190923066.1">
    <property type="nucleotide sequence ID" value="NZ_JACXAC010000002.1"/>
</dbReference>
<evidence type="ECO:0000256" key="6">
    <source>
        <dbReference type="SAM" id="Phobius"/>
    </source>
</evidence>
<evidence type="ECO:0000256" key="3">
    <source>
        <dbReference type="ARBA" id="ARBA00022692"/>
    </source>
</evidence>
<feature type="transmembrane region" description="Helical" evidence="6">
    <location>
        <begin position="313"/>
        <end position="332"/>
    </location>
</feature>
<comment type="caution">
    <text evidence="7">The sequence shown here is derived from an EMBL/GenBank/DDBJ whole genome shotgun (WGS) entry which is preliminary data.</text>
</comment>
<feature type="transmembrane region" description="Helical" evidence="6">
    <location>
        <begin position="127"/>
        <end position="147"/>
    </location>
</feature>
<keyword evidence="2" id="KW-1003">Cell membrane</keyword>
<feature type="transmembrane region" description="Helical" evidence="6">
    <location>
        <begin position="338"/>
        <end position="356"/>
    </location>
</feature>
<feature type="transmembrane region" description="Helical" evidence="6">
    <location>
        <begin position="401"/>
        <end position="421"/>
    </location>
</feature>
<reference evidence="7 8" key="1">
    <citation type="submission" date="2020-09" db="EMBL/GenBank/DDBJ databases">
        <authorList>
            <person name="Kim M.K."/>
        </authorList>
    </citation>
    <scope>NUCLEOTIDE SEQUENCE [LARGE SCALE GENOMIC DNA]</scope>
    <source>
        <strain evidence="7 8">BT189</strain>
    </source>
</reference>
<gene>
    <name evidence="7" type="ORF">IC234_06620</name>
</gene>
<organism evidence="7 8">
    <name type="scientific">Hymenobacter armeniacus</name>
    <dbReference type="NCBI Taxonomy" id="2771358"/>
    <lineage>
        <taxon>Bacteria</taxon>
        <taxon>Pseudomonadati</taxon>
        <taxon>Bacteroidota</taxon>
        <taxon>Cytophagia</taxon>
        <taxon>Cytophagales</taxon>
        <taxon>Hymenobacteraceae</taxon>
        <taxon>Hymenobacter</taxon>
    </lineage>
</organism>
<keyword evidence="3 6" id="KW-0812">Transmembrane</keyword>
<accession>A0ABR8JR44</accession>
<evidence type="ECO:0000313" key="8">
    <source>
        <dbReference type="Proteomes" id="UP000606003"/>
    </source>
</evidence>
<keyword evidence="4 6" id="KW-1133">Transmembrane helix</keyword>
<feature type="transmembrane region" description="Helical" evidence="6">
    <location>
        <begin position="21"/>
        <end position="41"/>
    </location>
</feature>
<proteinExistence type="predicted"/>
<dbReference type="PANTHER" id="PTHR30250:SF11">
    <property type="entry name" value="O-ANTIGEN TRANSPORTER-RELATED"/>
    <property type="match status" value="1"/>
</dbReference>
<protein>
    <submittedName>
        <fullName evidence="7">Oligosaccharide flippase family protein</fullName>
    </submittedName>
</protein>